<evidence type="ECO:0000313" key="2">
    <source>
        <dbReference type="Proteomes" id="UP000679992"/>
    </source>
</evidence>
<evidence type="ECO:0000313" key="1">
    <source>
        <dbReference type="EMBL" id="GIP51264.1"/>
    </source>
</evidence>
<proteinExistence type="predicted"/>
<dbReference type="Gene3D" id="3.40.630.30">
    <property type="match status" value="1"/>
</dbReference>
<dbReference type="RefSeq" id="WP_213653494.1">
    <property type="nucleotide sequence ID" value="NZ_BOSL01000001.1"/>
</dbReference>
<accession>A0ABQ4M5H9</accession>
<organism evidence="1 2">
    <name type="scientific">Paenibacillus vini</name>
    <dbReference type="NCBI Taxonomy" id="1476024"/>
    <lineage>
        <taxon>Bacteria</taxon>
        <taxon>Bacillati</taxon>
        <taxon>Bacillota</taxon>
        <taxon>Bacilli</taxon>
        <taxon>Bacillales</taxon>
        <taxon>Paenibacillaceae</taxon>
        <taxon>Paenibacillus</taxon>
    </lineage>
</organism>
<protein>
    <recommendedName>
        <fullName evidence="3">N-acetyltransferase domain-containing protein</fullName>
    </recommendedName>
</protein>
<dbReference type="EMBL" id="BOSL01000001">
    <property type="protein sequence ID" value="GIP51264.1"/>
    <property type="molecule type" value="Genomic_DNA"/>
</dbReference>
<dbReference type="Proteomes" id="UP000679992">
    <property type="component" value="Unassembled WGS sequence"/>
</dbReference>
<name>A0ABQ4M5H9_9BACL</name>
<keyword evidence="2" id="KW-1185">Reference proteome</keyword>
<evidence type="ECO:0008006" key="3">
    <source>
        <dbReference type="Google" id="ProtNLM"/>
    </source>
</evidence>
<dbReference type="SUPFAM" id="SSF55729">
    <property type="entry name" value="Acyl-CoA N-acyltransferases (Nat)"/>
    <property type="match status" value="1"/>
</dbReference>
<sequence length="190" mass="21730">MESSLYKVRKAVSSDINGMLALNYAIYPEEWHVDKGYVERNMQINDEVYNVLQASGGIKGIFSLFPLTRDDYESMLCGTLEEEELPRHLLPYDAPRHVCLYLISFIVDIHDPLRKAYAKALIQAIPDELRRLESEGIIVDEIGAIAITDDGRRVLKRIGFTAAEKVDFFGQKFQVYRARPEDLYQAIKLG</sequence>
<dbReference type="InterPro" id="IPR016181">
    <property type="entry name" value="Acyl_CoA_acyltransferase"/>
</dbReference>
<gene>
    <name evidence="1" type="ORF">J42TS3_02990</name>
</gene>
<reference evidence="1 2" key="1">
    <citation type="submission" date="2021-03" db="EMBL/GenBank/DDBJ databases">
        <title>Antimicrobial resistance genes in bacteria isolated from Japanese honey, and their potential for conferring macrolide and lincosamide resistance in the American foulbrood pathogen Paenibacillus larvae.</title>
        <authorList>
            <person name="Okamoto M."/>
            <person name="Kumagai M."/>
            <person name="Kanamori H."/>
            <person name="Takamatsu D."/>
        </authorList>
    </citation>
    <scope>NUCLEOTIDE SEQUENCE [LARGE SCALE GENOMIC DNA]</scope>
    <source>
        <strain evidence="1 2">J42TS3</strain>
    </source>
</reference>
<comment type="caution">
    <text evidence="1">The sequence shown here is derived from an EMBL/GenBank/DDBJ whole genome shotgun (WGS) entry which is preliminary data.</text>
</comment>